<dbReference type="AlphaFoldDB" id="A0A158EAA8"/>
<reference evidence="1" key="1">
    <citation type="submission" date="2016-01" db="EMBL/GenBank/DDBJ databases">
        <authorList>
            <person name="Peeters C."/>
        </authorList>
    </citation>
    <scope>NUCLEOTIDE SEQUENCE</scope>
    <source>
        <strain evidence="1">LMG 29320</strain>
    </source>
</reference>
<accession>A0A158EAA8</accession>
<dbReference type="STRING" id="1777138.AWB77_06878"/>
<dbReference type="InterPro" id="IPR039261">
    <property type="entry name" value="FNR_nucleotide-bd"/>
</dbReference>
<dbReference type="Gene3D" id="3.40.50.80">
    <property type="entry name" value="Nucleotide-binding domain of ferredoxin-NADP reductase (FNR) module"/>
    <property type="match status" value="1"/>
</dbReference>
<dbReference type="OrthoDB" id="8997924at2"/>
<organism evidence="1 2">
    <name type="scientific">Caballeronia fortuita</name>
    <dbReference type="NCBI Taxonomy" id="1777138"/>
    <lineage>
        <taxon>Bacteria</taxon>
        <taxon>Pseudomonadati</taxon>
        <taxon>Pseudomonadota</taxon>
        <taxon>Betaproteobacteria</taxon>
        <taxon>Burkholderiales</taxon>
        <taxon>Burkholderiaceae</taxon>
        <taxon>Caballeronia</taxon>
    </lineage>
</organism>
<gene>
    <name evidence="1" type="ORF">AWB77_06878</name>
</gene>
<evidence type="ECO:0000313" key="2">
    <source>
        <dbReference type="Proteomes" id="UP000054903"/>
    </source>
</evidence>
<dbReference type="SUPFAM" id="SSF52343">
    <property type="entry name" value="Ferredoxin reductase-like, C-terminal NADP-linked domain"/>
    <property type="match status" value="1"/>
</dbReference>
<comment type="caution">
    <text evidence="1">The sequence shown here is derived from an EMBL/GenBank/DDBJ whole genome shotgun (WGS) entry which is preliminary data.</text>
</comment>
<proteinExistence type="predicted"/>
<dbReference type="Proteomes" id="UP000054903">
    <property type="component" value="Unassembled WGS sequence"/>
</dbReference>
<dbReference type="PRINTS" id="PR00409">
    <property type="entry name" value="PHDIOXRDTASE"/>
</dbReference>
<name>A0A158EAA8_9BURK</name>
<evidence type="ECO:0000313" key="1">
    <source>
        <dbReference type="EMBL" id="SAL03819.1"/>
    </source>
</evidence>
<dbReference type="EMBL" id="FCNX02000037">
    <property type="protein sequence ID" value="SAL03819.1"/>
    <property type="molecule type" value="Genomic_DNA"/>
</dbReference>
<protein>
    <submittedName>
        <fullName evidence="1">Ferredoxin</fullName>
    </submittedName>
</protein>
<dbReference type="RefSeq" id="WP_061138825.1">
    <property type="nucleotide sequence ID" value="NZ_FCNX02000037.1"/>
</dbReference>
<sequence length="153" mass="16866">MRDNVMPVIERDESFAGIEQGAPIVPDERVRSILYCGGTGAASIVGIAKRLASAGRSFELHSFAQSVDRAAFVDAFDALRDHGKVYHHFDLTDDLRAQKSASAMSPTHANTRIYCSGPRAFTDVVVRQARQWVHASNIHKIVSEDLSARRDID</sequence>
<keyword evidence="2" id="KW-1185">Reference proteome</keyword>